<accession>A0ABS6UEF4</accession>
<evidence type="ECO:0000256" key="3">
    <source>
        <dbReference type="ARBA" id="ARBA00023163"/>
    </source>
</evidence>
<keyword evidence="3" id="KW-0804">Transcription</keyword>
<reference evidence="5 6" key="1">
    <citation type="submission" date="2020-11" db="EMBL/GenBank/DDBJ databases">
        <title>Pseudonocardia abyssalis sp. nov. and Pseudonocardia oceani sp. nov., description and phylogenomic analysis of two novel actinomycetes isolated from the deep Southern Ocean.</title>
        <authorList>
            <person name="Parra J."/>
        </authorList>
    </citation>
    <scope>NUCLEOTIDE SEQUENCE [LARGE SCALE GENOMIC DNA]</scope>
    <source>
        <strain evidence="6">KRD185</strain>
    </source>
</reference>
<gene>
    <name evidence="5" type="ORF">I4I82_23450</name>
</gene>
<dbReference type="Proteomes" id="UP000694300">
    <property type="component" value="Unassembled WGS sequence"/>
</dbReference>
<evidence type="ECO:0000256" key="1">
    <source>
        <dbReference type="ARBA" id="ARBA00023015"/>
    </source>
</evidence>
<dbReference type="Pfam" id="PF07729">
    <property type="entry name" value="FCD"/>
    <property type="match status" value="1"/>
</dbReference>
<dbReference type="SMART" id="SM00345">
    <property type="entry name" value="HTH_GNTR"/>
    <property type="match status" value="1"/>
</dbReference>
<dbReference type="PANTHER" id="PTHR43537:SF24">
    <property type="entry name" value="GLUCONATE OPERON TRANSCRIPTIONAL REPRESSOR"/>
    <property type="match status" value="1"/>
</dbReference>
<dbReference type="PANTHER" id="PTHR43537">
    <property type="entry name" value="TRANSCRIPTIONAL REGULATOR, GNTR FAMILY"/>
    <property type="match status" value="1"/>
</dbReference>
<keyword evidence="2" id="KW-0238">DNA-binding</keyword>
<name>A0ABS6UEF4_9PSEU</name>
<dbReference type="CDD" id="cd07377">
    <property type="entry name" value="WHTH_GntR"/>
    <property type="match status" value="1"/>
</dbReference>
<dbReference type="PROSITE" id="PS50949">
    <property type="entry name" value="HTH_GNTR"/>
    <property type="match status" value="1"/>
</dbReference>
<proteinExistence type="predicted"/>
<keyword evidence="1" id="KW-0805">Transcription regulation</keyword>
<dbReference type="InterPro" id="IPR011711">
    <property type="entry name" value="GntR_C"/>
</dbReference>
<dbReference type="Pfam" id="PF00392">
    <property type="entry name" value="GntR"/>
    <property type="match status" value="1"/>
</dbReference>
<evidence type="ECO:0000259" key="4">
    <source>
        <dbReference type="PROSITE" id="PS50949"/>
    </source>
</evidence>
<organism evidence="5 6">
    <name type="scientific">Pseudonocardia oceani</name>
    <dbReference type="NCBI Taxonomy" id="2792013"/>
    <lineage>
        <taxon>Bacteria</taxon>
        <taxon>Bacillati</taxon>
        <taxon>Actinomycetota</taxon>
        <taxon>Actinomycetes</taxon>
        <taxon>Pseudonocardiales</taxon>
        <taxon>Pseudonocardiaceae</taxon>
        <taxon>Pseudonocardia</taxon>
    </lineage>
</organism>
<dbReference type="SMART" id="SM00895">
    <property type="entry name" value="FCD"/>
    <property type="match status" value="1"/>
</dbReference>
<dbReference type="EMBL" id="JADQDF010000001">
    <property type="protein sequence ID" value="MBW0130605.1"/>
    <property type="molecule type" value="Genomic_DNA"/>
</dbReference>
<evidence type="ECO:0000313" key="6">
    <source>
        <dbReference type="Proteomes" id="UP000694300"/>
    </source>
</evidence>
<evidence type="ECO:0000256" key="2">
    <source>
        <dbReference type="ARBA" id="ARBA00023125"/>
    </source>
</evidence>
<dbReference type="InterPro" id="IPR000524">
    <property type="entry name" value="Tscrpt_reg_HTH_GntR"/>
</dbReference>
<feature type="domain" description="HTH gntR-type" evidence="4">
    <location>
        <begin position="23"/>
        <end position="90"/>
    </location>
</feature>
<comment type="caution">
    <text evidence="5">The sequence shown here is derived from an EMBL/GenBank/DDBJ whole genome shotgun (WGS) entry which is preliminary data.</text>
</comment>
<protein>
    <submittedName>
        <fullName evidence="5">GntR family transcriptional regulator</fullName>
    </submittedName>
</protein>
<sequence>MSSDPSAWSVSPAGFTGRRPTAQGLGSLVYEQIKERLLDGVLAAGQRLQVEALKAEFRVSKQPVMEALRRLSGEGLVEIIPQVGCQVRDYPHQEVEDFFRLFGGMEGTITEIAAARRTDAQIALLEQVEDQIGALRHGDDAGARSRGYRLHNRRFHAVVHEMARSPIMAATSQRMWDLSDFLINTMGSTAPLSEALEQRHADHERIVRALRAADGATARLETEAHIIGTIGIIWPQPSIVEHNG</sequence>
<evidence type="ECO:0000313" key="5">
    <source>
        <dbReference type="EMBL" id="MBW0130605.1"/>
    </source>
</evidence>
<keyword evidence="6" id="KW-1185">Reference proteome</keyword>
<dbReference type="RefSeq" id="WP_218589011.1">
    <property type="nucleotide sequence ID" value="NZ_JADQDE010000001.1"/>
</dbReference>